<dbReference type="InterPro" id="IPR005097">
    <property type="entry name" value="Sacchrp_dh_NADP-bd"/>
</dbReference>
<accession>A0A5C3LYG9</accession>
<keyword evidence="3" id="KW-1185">Reference proteome</keyword>
<dbReference type="EMBL" id="ML213606">
    <property type="protein sequence ID" value="TFK37725.1"/>
    <property type="molecule type" value="Genomic_DNA"/>
</dbReference>
<organism evidence="2 3">
    <name type="scientific">Crucibulum laeve</name>
    <dbReference type="NCBI Taxonomy" id="68775"/>
    <lineage>
        <taxon>Eukaryota</taxon>
        <taxon>Fungi</taxon>
        <taxon>Dikarya</taxon>
        <taxon>Basidiomycota</taxon>
        <taxon>Agaricomycotina</taxon>
        <taxon>Agaricomycetes</taxon>
        <taxon>Agaricomycetidae</taxon>
        <taxon>Agaricales</taxon>
        <taxon>Agaricineae</taxon>
        <taxon>Nidulariaceae</taxon>
        <taxon>Crucibulum</taxon>
    </lineage>
</organism>
<dbReference type="PANTHER" id="PTHR43781:SF1">
    <property type="entry name" value="SACCHAROPINE DEHYDROGENASE"/>
    <property type="match status" value="1"/>
</dbReference>
<feature type="domain" description="Saccharopine dehydrogenase NADP binding" evidence="1">
    <location>
        <begin position="4"/>
        <end position="85"/>
    </location>
</feature>
<dbReference type="PANTHER" id="PTHR43781">
    <property type="entry name" value="SACCHAROPINE DEHYDROGENASE"/>
    <property type="match status" value="1"/>
</dbReference>
<evidence type="ECO:0000259" key="1">
    <source>
        <dbReference type="Pfam" id="PF03435"/>
    </source>
</evidence>
<dbReference type="InterPro" id="IPR036291">
    <property type="entry name" value="NAD(P)-bd_dom_sf"/>
</dbReference>
<proteinExistence type="predicted"/>
<gene>
    <name evidence="2" type="ORF">BDQ12DRAFT_607063</name>
</gene>
<dbReference type="OrthoDB" id="10268090at2759"/>
<name>A0A5C3LYG9_9AGAR</name>
<dbReference type="AlphaFoldDB" id="A0A5C3LYG9"/>
<dbReference type="Pfam" id="PF03435">
    <property type="entry name" value="Sacchrp_dh_NADP"/>
    <property type="match status" value="1"/>
</dbReference>
<dbReference type="SUPFAM" id="SSF51735">
    <property type="entry name" value="NAD(P)-binding Rossmann-fold domains"/>
    <property type="match status" value="1"/>
</dbReference>
<reference evidence="2 3" key="1">
    <citation type="journal article" date="2019" name="Nat. Ecol. Evol.">
        <title>Megaphylogeny resolves global patterns of mushroom evolution.</title>
        <authorList>
            <person name="Varga T."/>
            <person name="Krizsan K."/>
            <person name="Foldi C."/>
            <person name="Dima B."/>
            <person name="Sanchez-Garcia M."/>
            <person name="Sanchez-Ramirez S."/>
            <person name="Szollosi G.J."/>
            <person name="Szarkandi J.G."/>
            <person name="Papp V."/>
            <person name="Albert L."/>
            <person name="Andreopoulos W."/>
            <person name="Angelini C."/>
            <person name="Antonin V."/>
            <person name="Barry K.W."/>
            <person name="Bougher N.L."/>
            <person name="Buchanan P."/>
            <person name="Buyck B."/>
            <person name="Bense V."/>
            <person name="Catcheside P."/>
            <person name="Chovatia M."/>
            <person name="Cooper J."/>
            <person name="Damon W."/>
            <person name="Desjardin D."/>
            <person name="Finy P."/>
            <person name="Geml J."/>
            <person name="Haridas S."/>
            <person name="Hughes K."/>
            <person name="Justo A."/>
            <person name="Karasinski D."/>
            <person name="Kautmanova I."/>
            <person name="Kiss B."/>
            <person name="Kocsube S."/>
            <person name="Kotiranta H."/>
            <person name="LaButti K.M."/>
            <person name="Lechner B.E."/>
            <person name="Liimatainen K."/>
            <person name="Lipzen A."/>
            <person name="Lukacs Z."/>
            <person name="Mihaltcheva S."/>
            <person name="Morgado L.N."/>
            <person name="Niskanen T."/>
            <person name="Noordeloos M.E."/>
            <person name="Ohm R.A."/>
            <person name="Ortiz-Santana B."/>
            <person name="Ovrebo C."/>
            <person name="Racz N."/>
            <person name="Riley R."/>
            <person name="Savchenko A."/>
            <person name="Shiryaev A."/>
            <person name="Soop K."/>
            <person name="Spirin V."/>
            <person name="Szebenyi C."/>
            <person name="Tomsovsky M."/>
            <person name="Tulloss R.E."/>
            <person name="Uehling J."/>
            <person name="Grigoriev I.V."/>
            <person name="Vagvolgyi C."/>
            <person name="Papp T."/>
            <person name="Martin F.M."/>
            <person name="Miettinen O."/>
            <person name="Hibbett D.S."/>
            <person name="Nagy L.G."/>
        </authorList>
    </citation>
    <scope>NUCLEOTIDE SEQUENCE [LARGE SCALE GENOMIC DNA]</scope>
    <source>
        <strain evidence="2 3">CBS 166.37</strain>
    </source>
</reference>
<sequence>MGDILILGATGYTGKLIVKYLATHHQNVQFSLGVASRSVDDLSELVSLYFGSNIIKGHVVNPQSHKQLSLVIAQYTVVINTIGKSHKTGTTVVQSLKCAFNRMLAINMTNMCCHRFDRVPTTKPRSVIVTGCGFGSIPSDICVYESRKALQAEYGQDVVVRVSSTAHDLKTFSSQGSISSTLSMLDNTPINKLWRSTKSYSLSPSEFFLNYNAYAIC</sequence>
<protein>
    <recommendedName>
        <fullName evidence="1">Saccharopine dehydrogenase NADP binding domain-containing protein</fullName>
    </recommendedName>
</protein>
<dbReference type="Proteomes" id="UP000308652">
    <property type="component" value="Unassembled WGS sequence"/>
</dbReference>
<evidence type="ECO:0000313" key="2">
    <source>
        <dbReference type="EMBL" id="TFK37725.1"/>
    </source>
</evidence>
<evidence type="ECO:0000313" key="3">
    <source>
        <dbReference type="Proteomes" id="UP000308652"/>
    </source>
</evidence>
<dbReference type="Gene3D" id="3.40.50.720">
    <property type="entry name" value="NAD(P)-binding Rossmann-like Domain"/>
    <property type="match status" value="1"/>
</dbReference>